<protein>
    <submittedName>
        <fullName evidence="1">Uncharacterized protein</fullName>
    </submittedName>
</protein>
<dbReference type="EMBL" id="CAUOFW020007202">
    <property type="protein sequence ID" value="CAK9177994.1"/>
    <property type="molecule type" value="Genomic_DNA"/>
</dbReference>
<organism evidence="1 2">
    <name type="scientific">Ilex paraguariensis</name>
    <name type="common">yerba mate</name>
    <dbReference type="NCBI Taxonomy" id="185542"/>
    <lineage>
        <taxon>Eukaryota</taxon>
        <taxon>Viridiplantae</taxon>
        <taxon>Streptophyta</taxon>
        <taxon>Embryophyta</taxon>
        <taxon>Tracheophyta</taxon>
        <taxon>Spermatophyta</taxon>
        <taxon>Magnoliopsida</taxon>
        <taxon>eudicotyledons</taxon>
        <taxon>Gunneridae</taxon>
        <taxon>Pentapetalae</taxon>
        <taxon>asterids</taxon>
        <taxon>campanulids</taxon>
        <taxon>Aquifoliales</taxon>
        <taxon>Aquifoliaceae</taxon>
        <taxon>Ilex</taxon>
    </lineage>
</organism>
<comment type="caution">
    <text evidence="1">The sequence shown here is derived from an EMBL/GenBank/DDBJ whole genome shotgun (WGS) entry which is preliminary data.</text>
</comment>
<dbReference type="Proteomes" id="UP001642360">
    <property type="component" value="Unassembled WGS sequence"/>
</dbReference>
<proteinExistence type="predicted"/>
<dbReference type="AlphaFoldDB" id="A0ABC8U8A7"/>
<evidence type="ECO:0000313" key="2">
    <source>
        <dbReference type="Proteomes" id="UP001642360"/>
    </source>
</evidence>
<accession>A0ABC8U8A7</accession>
<reference evidence="1 2" key="1">
    <citation type="submission" date="2024-02" db="EMBL/GenBank/DDBJ databases">
        <authorList>
            <person name="Vignale AGUSTIN F."/>
            <person name="Sosa J E."/>
            <person name="Modenutti C."/>
        </authorList>
    </citation>
    <scope>NUCLEOTIDE SEQUENCE [LARGE SCALE GENOMIC DNA]</scope>
</reference>
<evidence type="ECO:0000313" key="1">
    <source>
        <dbReference type="EMBL" id="CAK9177994.1"/>
    </source>
</evidence>
<gene>
    <name evidence="1" type="ORF">ILEXP_LOCUS47911</name>
</gene>
<name>A0ABC8U8A7_9AQUA</name>
<keyword evidence="2" id="KW-1185">Reference proteome</keyword>
<sequence>MTTLKHENEVVDITKVEEQATQLEKDLVEQTKTRIKTVEIRLVEAKIMKEAARASEGIALAEINVLSNNESTSAVLLQKPDGVTFI</sequence>